<feature type="repeat" description="PPR" evidence="2">
    <location>
        <begin position="302"/>
        <end position="336"/>
    </location>
</feature>
<evidence type="ECO:0008006" key="5">
    <source>
        <dbReference type="Google" id="ProtNLM"/>
    </source>
</evidence>
<feature type="repeat" description="PPR" evidence="2">
    <location>
        <begin position="337"/>
        <end position="372"/>
    </location>
</feature>
<protein>
    <recommendedName>
        <fullName evidence="5">Pentatricopeptide repeat-containing protein</fullName>
    </recommendedName>
</protein>
<keyword evidence="1" id="KW-0677">Repeat</keyword>
<dbReference type="FunFam" id="1.25.40.10:FF:000158">
    <property type="entry name" value="pentatricopeptide repeat-containing protein At2g33680"/>
    <property type="match status" value="1"/>
</dbReference>
<dbReference type="InterPro" id="IPR046960">
    <property type="entry name" value="PPR_At4g14850-like_plant"/>
</dbReference>
<evidence type="ECO:0000313" key="4">
    <source>
        <dbReference type="Proteomes" id="UP001152523"/>
    </source>
</evidence>
<dbReference type="EMBL" id="CAMAPF010000063">
    <property type="protein sequence ID" value="CAH9090140.1"/>
    <property type="molecule type" value="Genomic_DNA"/>
</dbReference>
<evidence type="ECO:0000256" key="1">
    <source>
        <dbReference type="ARBA" id="ARBA00022737"/>
    </source>
</evidence>
<dbReference type="Pfam" id="PF20431">
    <property type="entry name" value="E_motif"/>
    <property type="match status" value="1"/>
</dbReference>
<dbReference type="InterPro" id="IPR046848">
    <property type="entry name" value="E_motif"/>
</dbReference>
<evidence type="ECO:0000313" key="3">
    <source>
        <dbReference type="EMBL" id="CAH9090140.1"/>
    </source>
</evidence>
<dbReference type="Pfam" id="PF13041">
    <property type="entry name" value="PPR_2"/>
    <property type="match status" value="2"/>
</dbReference>
<dbReference type="GO" id="GO:0099402">
    <property type="term" value="P:plant organ development"/>
    <property type="evidence" value="ECO:0007669"/>
    <property type="project" value="UniProtKB-ARBA"/>
</dbReference>
<dbReference type="NCBIfam" id="TIGR00756">
    <property type="entry name" value="PPR"/>
    <property type="match status" value="4"/>
</dbReference>
<sequence length="621" mass="68238">MSRQIAELVRDGLYKDALAVYSQLNHSSLRNGFTFPALLKACVKIGDFPQSQMLQTHILKSGFQSDTHTATSLTHLYTKARSFDCAFKVFDEIPQPTIDCMNGFLSGISQNGYHQESFRMFGLLDSWNLRPDSVTIAGVLSGCEDAKLGAQMHSWAVKIGVEMSVYVGTSILTMYSNSGDIVSATRVFGLVENKNVVCYNAYMTGLLHNGVYGGVLSVFKDMIASSDEGTNSVTIVSALSSCAELNNLNVGLQIHGSAVKIETHCTTNKTMVSTALVDMYSKCGTWKCAFSVFEELHITKRSLITWNAMIGGMMLNGQIEKSIELFEQLETNGLKPDSSTWNTMIIGFSRHDKGDNKAFNFFRKMVSSGVKPNEKSLTSLLTVCSALCLLHSGKQIHGYSIRTGCSSDLFLATGVIDLYMKCGKVSMGESIFEEIENKNYDATLWNVMISGYGINNKNEAAFEMFDRMLQEKVNPSRATFNCILSVCSHSGQTVKGWQILKLMIADFGLTPSLKQLNILVDLLARSGKLDDARELLQKIPKPSAPVVASVLGASECYSNLSLGEEMGRKLLELEPDSPIPLVILSNLYASLGKWNEVETIRRIIDEKGLKKLAGYSSIDIA</sequence>
<dbReference type="GO" id="GO:0003723">
    <property type="term" value="F:RNA binding"/>
    <property type="evidence" value="ECO:0007669"/>
    <property type="project" value="InterPro"/>
</dbReference>
<keyword evidence="4" id="KW-1185">Reference proteome</keyword>
<dbReference type="PROSITE" id="PS51375">
    <property type="entry name" value="PPR"/>
    <property type="match status" value="3"/>
</dbReference>
<dbReference type="AlphaFoldDB" id="A0AAV0D585"/>
<comment type="caution">
    <text evidence="3">The sequence shown here is derived from an EMBL/GenBank/DDBJ whole genome shotgun (WGS) entry which is preliminary data.</text>
</comment>
<organism evidence="3 4">
    <name type="scientific">Cuscuta epithymum</name>
    <dbReference type="NCBI Taxonomy" id="186058"/>
    <lineage>
        <taxon>Eukaryota</taxon>
        <taxon>Viridiplantae</taxon>
        <taxon>Streptophyta</taxon>
        <taxon>Embryophyta</taxon>
        <taxon>Tracheophyta</taxon>
        <taxon>Spermatophyta</taxon>
        <taxon>Magnoliopsida</taxon>
        <taxon>eudicotyledons</taxon>
        <taxon>Gunneridae</taxon>
        <taxon>Pentapetalae</taxon>
        <taxon>asterids</taxon>
        <taxon>lamiids</taxon>
        <taxon>Solanales</taxon>
        <taxon>Convolvulaceae</taxon>
        <taxon>Cuscuteae</taxon>
        <taxon>Cuscuta</taxon>
        <taxon>Cuscuta subgen. Cuscuta</taxon>
    </lineage>
</organism>
<dbReference type="InterPro" id="IPR011990">
    <property type="entry name" value="TPR-like_helical_dom_sf"/>
</dbReference>
<dbReference type="Gene3D" id="1.25.40.10">
    <property type="entry name" value="Tetratricopeptide repeat domain"/>
    <property type="match status" value="4"/>
</dbReference>
<dbReference type="Proteomes" id="UP001152523">
    <property type="component" value="Unassembled WGS sequence"/>
</dbReference>
<feature type="repeat" description="PPR" evidence="2">
    <location>
        <begin position="441"/>
        <end position="475"/>
    </location>
</feature>
<reference evidence="3" key="1">
    <citation type="submission" date="2022-07" db="EMBL/GenBank/DDBJ databases">
        <authorList>
            <person name="Macas J."/>
            <person name="Novak P."/>
            <person name="Neumann P."/>
        </authorList>
    </citation>
    <scope>NUCLEOTIDE SEQUENCE</scope>
</reference>
<dbReference type="InterPro" id="IPR002885">
    <property type="entry name" value="PPR_rpt"/>
</dbReference>
<dbReference type="GO" id="GO:0009451">
    <property type="term" value="P:RNA modification"/>
    <property type="evidence" value="ECO:0007669"/>
    <property type="project" value="InterPro"/>
</dbReference>
<name>A0AAV0D585_9ASTE</name>
<dbReference type="PANTHER" id="PTHR47926:SF424">
    <property type="entry name" value="PENTACOTRIPEPTIDE-REPEAT REGION OF PRORP DOMAIN-CONTAINING PROTEIN"/>
    <property type="match status" value="1"/>
</dbReference>
<evidence type="ECO:0000256" key="2">
    <source>
        <dbReference type="PROSITE-ProRule" id="PRU00708"/>
    </source>
</evidence>
<gene>
    <name evidence="3" type="ORF">CEPIT_LOCUS11143</name>
</gene>
<dbReference type="PANTHER" id="PTHR47926">
    <property type="entry name" value="PENTATRICOPEPTIDE REPEAT-CONTAINING PROTEIN"/>
    <property type="match status" value="1"/>
</dbReference>
<accession>A0AAV0D585</accession>
<proteinExistence type="predicted"/>
<dbReference type="Pfam" id="PF01535">
    <property type="entry name" value="PPR"/>
    <property type="match status" value="4"/>
</dbReference>